<gene>
    <name evidence="4" type="ORF">BCR38DRAFT_471908</name>
</gene>
<dbReference type="PROSITE" id="PS50088">
    <property type="entry name" value="ANK_REPEAT"/>
    <property type="match status" value="3"/>
</dbReference>
<dbReference type="InParanoid" id="A0A1Y2E9Q1"/>
<dbReference type="GeneID" id="63779097"/>
<dbReference type="STRING" id="1141098.A0A1Y2E9Q1"/>
<dbReference type="PROSITE" id="PS50297">
    <property type="entry name" value="ANK_REP_REGION"/>
    <property type="match status" value="3"/>
</dbReference>
<dbReference type="EMBL" id="MCFJ01000003">
    <property type="protein sequence ID" value="ORY68318.1"/>
    <property type="molecule type" value="Genomic_DNA"/>
</dbReference>
<evidence type="ECO:0000256" key="3">
    <source>
        <dbReference type="PROSITE-ProRule" id="PRU00023"/>
    </source>
</evidence>
<accession>A0A1Y2E9Q1</accession>
<keyword evidence="1" id="KW-0677">Repeat</keyword>
<evidence type="ECO:0000256" key="1">
    <source>
        <dbReference type="ARBA" id="ARBA00022737"/>
    </source>
</evidence>
<keyword evidence="2 3" id="KW-0040">ANK repeat</keyword>
<proteinExistence type="predicted"/>
<dbReference type="InterPro" id="IPR051165">
    <property type="entry name" value="Multifunctional_ANK_Repeat"/>
</dbReference>
<comment type="caution">
    <text evidence="4">The sequence shown here is derived from an EMBL/GenBank/DDBJ whole genome shotgun (WGS) entry which is preliminary data.</text>
</comment>
<evidence type="ECO:0000313" key="5">
    <source>
        <dbReference type="Proteomes" id="UP000193689"/>
    </source>
</evidence>
<dbReference type="SUPFAM" id="SSF48403">
    <property type="entry name" value="Ankyrin repeat"/>
    <property type="match status" value="2"/>
</dbReference>
<dbReference type="SMART" id="SM00248">
    <property type="entry name" value="ANK"/>
    <property type="match status" value="13"/>
</dbReference>
<dbReference type="PANTHER" id="PTHR24123:SF138">
    <property type="entry name" value="NACHT DOMAIN-CONTAINING PROTEIN"/>
    <property type="match status" value="1"/>
</dbReference>
<organism evidence="4 5">
    <name type="scientific">Pseudomassariella vexata</name>
    <dbReference type="NCBI Taxonomy" id="1141098"/>
    <lineage>
        <taxon>Eukaryota</taxon>
        <taxon>Fungi</taxon>
        <taxon>Dikarya</taxon>
        <taxon>Ascomycota</taxon>
        <taxon>Pezizomycotina</taxon>
        <taxon>Sordariomycetes</taxon>
        <taxon>Xylariomycetidae</taxon>
        <taxon>Amphisphaeriales</taxon>
        <taxon>Pseudomassariaceae</taxon>
        <taxon>Pseudomassariella</taxon>
    </lineage>
</organism>
<feature type="repeat" description="ANK" evidence="3">
    <location>
        <begin position="1045"/>
        <end position="1077"/>
    </location>
</feature>
<dbReference type="InterPro" id="IPR002110">
    <property type="entry name" value="Ankyrin_rpt"/>
</dbReference>
<name>A0A1Y2E9Q1_9PEZI</name>
<dbReference type="Gene3D" id="1.25.40.20">
    <property type="entry name" value="Ankyrin repeat-containing domain"/>
    <property type="match status" value="4"/>
</dbReference>
<dbReference type="PANTHER" id="PTHR24123">
    <property type="entry name" value="ANKYRIN REPEAT-CONTAINING"/>
    <property type="match status" value="1"/>
</dbReference>
<evidence type="ECO:0000256" key="2">
    <source>
        <dbReference type="ARBA" id="ARBA00023043"/>
    </source>
</evidence>
<reference evidence="4 5" key="1">
    <citation type="submission" date="2016-07" db="EMBL/GenBank/DDBJ databases">
        <title>Pervasive Adenine N6-methylation of Active Genes in Fungi.</title>
        <authorList>
            <consortium name="DOE Joint Genome Institute"/>
            <person name="Mondo S.J."/>
            <person name="Dannebaum R.O."/>
            <person name="Kuo R.C."/>
            <person name="Labutti K."/>
            <person name="Haridas S."/>
            <person name="Kuo A."/>
            <person name="Salamov A."/>
            <person name="Ahrendt S.R."/>
            <person name="Lipzen A."/>
            <person name="Sullivan W."/>
            <person name="Andreopoulos W.B."/>
            <person name="Clum A."/>
            <person name="Lindquist E."/>
            <person name="Daum C."/>
            <person name="Ramamoorthy G.K."/>
            <person name="Gryganskyi A."/>
            <person name="Culley D."/>
            <person name="Magnuson J.K."/>
            <person name="James T.Y."/>
            <person name="O'Malley M.A."/>
            <person name="Stajich J.E."/>
            <person name="Spatafora J.W."/>
            <person name="Visel A."/>
            <person name="Grigoriev I.V."/>
        </authorList>
    </citation>
    <scope>NUCLEOTIDE SEQUENCE [LARGE SCALE GENOMIC DNA]</scope>
    <source>
        <strain evidence="4 5">CBS 129021</strain>
    </source>
</reference>
<dbReference type="RefSeq" id="XP_040718605.1">
    <property type="nucleotide sequence ID" value="XM_040862885.1"/>
</dbReference>
<protein>
    <submittedName>
        <fullName evidence="4">Ankyrin repeat-containing domain protein</fullName>
    </submittedName>
</protein>
<dbReference type="InterPro" id="IPR036770">
    <property type="entry name" value="Ankyrin_rpt-contain_sf"/>
</dbReference>
<dbReference type="Proteomes" id="UP000193689">
    <property type="component" value="Unassembled WGS sequence"/>
</dbReference>
<feature type="repeat" description="ANK" evidence="3">
    <location>
        <begin position="1010"/>
        <end position="1042"/>
    </location>
</feature>
<feature type="repeat" description="ANK" evidence="3">
    <location>
        <begin position="772"/>
        <end position="804"/>
    </location>
</feature>
<dbReference type="Pfam" id="PF12796">
    <property type="entry name" value="Ank_2"/>
    <property type="match status" value="1"/>
</dbReference>
<dbReference type="AlphaFoldDB" id="A0A1Y2E9Q1"/>
<sequence length="1147" mass="124491">MHLWQTQGSTVETIRTTMQEQHGFEARLCVTYCDSLITTKVKIIAVICLLEGSELIDQRYRDVEGGMVGTSVLINTLLMQVPEGVTSRLHTQQNTHDGSAQVDVDLQLSSGGAMRSTELPGNEIVADNPLDNLLVDMGDANALDIDLSASHPEGMPASGSNLLPLSPSTMAKFMGDGLGPMSDDGAVGLSFANPVDEIEVTNQRESGQMFEVEQGALSPLFALTPFEHTQSPGANFSFSPFQSGVAGVNEFLRSIPISGLLNGLPLSPLVSSVNFNMSSGTFLARLKPFRNLKLLRISTLDFLQETGNVFSQALAENLFRAAIEACEPQVVRALLKTSLVDVNAIVCTEFIDKSHDFGQPMQVRRTPIERAAALRHIEMTECLLDADADVNKTYVVEHWKSEYDALECALGIWPKCGEIDIKLVKLLLDHGAEVSVRILETVIFCRNEDLIVAVLSKFSPSWHAKLFEKKHESSCLLVNIIIHIPNELANKVVHWTIQACQSTNCNQCMDDRKEPIKDATVAAAKRGNLQLIELLLTYAFLDGLDGVLAAAVRSGSRALVEYLLNKGVNIDAPPCCINLERHLPNTYTTPLTTPLAEAIRTGNDVLINRFEEGGTLARLEEDDRFEFSLLAATEVGNAPYLQKLLQMVPHPTQSALMQAFRRAMHDKHEDIALILLAAGAYTNRLSLKKALKMKSRRMFSAILECNPDIHYGYDATFGTVLDKSCGIDEDAKDCVIGSHIFKPVLLEMASAWGELSIVQDLIFIGADLNAFTHAPALSVAIQTGNEPLIKLLIYSGADVNAGFDYPLGATNTIVSPLAAAVSVQDSSLIHSLLNRGADPANTGALIGALNAPGEVLSIMLRNFCQRYPNGRTGFGGTVLLSALKIHSAAVLDLCLGAKLDVNSFIYDDRSELNGLENVTFFGFVIREYGCSHLDLVKKLLDAGGDINGPASLRARYEAVRTLPPPNFFSIIRNKGTQTAFLESIQTKSLSLVELLIQRGADVQKAARLGLKHTPLQKACEVGSLQIVELLLQHGADVNAPPAFSQGATALQLAAKIGSIQMAQRLLGCGAHVHAPKGQVDGYSALEFAAKYGRFGMISFLAKKADPAFTAKDYDEAVVRAQEEGHLACVSVLQELKHSSQEYIGFDC</sequence>
<dbReference type="OrthoDB" id="539213at2759"/>
<evidence type="ECO:0000313" key="4">
    <source>
        <dbReference type="EMBL" id="ORY68318.1"/>
    </source>
</evidence>
<keyword evidence="5" id="KW-1185">Reference proteome</keyword>